<feature type="domain" description="Peptidase C39" evidence="11">
    <location>
        <begin position="27"/>
        <end position="146"/>
    </location>
</feature>
<feature type="transmembrane region" description="Helical" evidence="8">
    <location>
        <begin position="173"/>
        <end position="197"/>
    </location>
</feature>
<keyword evidence="6 8" id="KW-1133">Transmembrane helix</keyword>
<evidence type="ECO:0000313" key="13">
    <source>
        <dbReference type="Proteomes" id="UP001204151"/>
    </source>
</evidence>
<keyword evidence="3 8" id="KW-0812">Transmembrane</keyword>
<dbReference type="PROSITE" id="PS50990">
    <property type="entry name" value="PEPTIDASE_C39"/>
    <property type="match status" value="1"/>
</dbReference>
<evidence type="ECO:0000256" key="6">
    <source>
        <dbReference type="ARBA" id="ARBA00022989"/>
    </source>
</evidence>
<dbReference type="InterPro" id="IPR033838">
    <property type="entry name" value="CvaB_peptidase"/>
</dbReference>
<evidence type="ECO:0000259" key="11">
    <source>
        <dbReference type="PROSITE" id="PS50990"/>
    </source>
</evidence>
<proteinExistence type="predicted"/>
<sequence>MKLSRILRRPFELLQRTAPKRPPVLHQSEATECGLASLGMVAAYHGHVIDMVSLRQKYPISLKGAVLSDLIKIAAKMGMQSRPLRLEIDDLKYLQLPCILHWDMNHFVVLVEVRNDYLIIHDPSCGRRQVSMEAASRNFTGVALELWPSPNFKRGKHGSLVSLSSVVQPNRTLGTAVLGVFALAVVLEVLALINPLYLRWVTDRVIVSGDMGLLTKLAAGFAFIVLIQQLISYLRLWIIVKVSAQVGVAWRINIFSHLVGLPVQYFEKRFLGDIASRFGAIEQIQRTLTSSFIEGLLDGLMVTVTGVVIFYYSVPLGSIVLGSMLLYALCRFIWYRKLRLASEEQIAHTAKQQTHFIETIRGIRALKLFQRLPERQNAWAALLAEQVNAESRTQLQHIGFRAVNGLLFGLENVIVIWLSGRLILSGNFTVGMLLAFIAYKTEFTRRMSSLVDKLFDLRLLRLQLERIADIVLTPQDSANSKPSELGVDTELDDASVAISGLSFRYSEGEHNTLRNLNLRIPAGQSVAIVGPSGSGKTTLVKLLLGTLTPTEGSIRISGQDSCSESVRDAVATVMQDDTLFAGSVAENICFFSPNPDMAWIKECARMAAVALEIEVMPMGYNTLIAEMGTALSGGQKQRILIARALYKRPKLLILDEATSHLDIMREQEVNAAIRELKITRIIVAHRRETIASADRVIALVDGEIMRDIIPGEVEHATNGIDESNLDTVNG</sequence>
<dbReference type="CDD" id="cd18567">
    <property type="entry name" value="ABC_6TM_CvaB_RaxB_like"/>
    <property type="match status" value="1"/>
</dbReference>
<evidence type="ECO:0000256" key="7">
    <source>
        <dbReference type="ARBA" id="ARBA00023136"/>
    </source>
</evidence>
<keyword evidence="13" id="KW-1185">Reference proteome</keyword>
<evidence type="ECO:0000256" key="1">
    <source>
        <dbReference type="ARBA" id="ARBA00004651"/>
    </source>
</evidence>
<dbReference type="Pfam" id="PF00005">
    <property type="entry name" value="ABC_tran"/>
    <property type="match status" value="1"/>
</dbReference>
<keyword evidence="2" id="KW-1003">Cell membrane</keyword>
<dbReference type="SUPFAM" id="SSF90123">
    <property type="entry name" value="ABC transporter transmembrane region"/>
    <property type="match status" value="1"/>
</dbReference>
<evidence type="ECO:0000256" key="5">
    <source>
        <dbReference type="ARBA" id="ARBA00022840"/>
    </source>
</evidence>
<dbReference type="InterPro" id="IPR036640">
    <property type="entry name" value="ABC1_TM_sf"/>
</dbReference>
<dbReference type="SUPFAM" id="SSF52540">
    <property type="entry name" value="P-loop containing nucleoside triphosphate hydrolases"/>
    <property type="match status" value="1"/>
</dbReference>
<accession>A0ABT1ZN71</accession>
<dbReference type="InterPro" id="IPR011527">
    <property type="entry name" value="ABC1_TM_dom"/>
</dbReference>
<feature type="transmembrane region" description="Helical" evidence="8">
    <location>
        <begin position="309"/>
        <end position="330"/>
    </location>
</feature>
<evidence type="ECO:0000256" key="8">
    <source>
        <dbReference type="SAM" id="Phobius"/>
    </source>
</evidence>
<keyword evidence="7 8" id="KW-0472">Membrane</keyword>
<dbReference type="Gene3D" id="3.40.50.300">
    <property type="entry name" value="P-loop containing nucleotide triphosphate hydrolases"/>
    <property type="match status" value="1"/>
</dbReference>
<comment type="caution">
    <text evidence="12">The sequence shown here is derived from an EMBL/GenBank/DDBJ whole genome shotgun (WGS) entry which is preliminary data.</text>
</comment>
<evidence type="ECO:0000256" key="3">
    <source>
        <dbReference type="ARBA" id="ARBA00022692"/>
    </source>
</evidence>
<feature type="transmembrane region" description="Helical" evidence="8">
    <location>
        <begin position="248"/>
        <end position="266"/>
    </location>
</feature>
<dbReference type="Gene3D" id="3.90.70.10">
    <property type="entry name" value="Cysteine proteinases"/>
    <property type="match status" value="1"/>
</dbReference>
<evidence type="ECO:0000313" key="12">
    <source>
        <dbReference type="EMBL" id="MCS0581349.1"/>
    </source>
</evidence>
<dbReference type="InterPro" id="IPR003439">
    <property type="entry name" value="ABC_transporter-like_ATP-bd"/>
</dbReference>
<keyword evidence="5" id="KW-0067">ATP-binding</keyword>
<dbReference type="SMART" id="SM00382">
    <property type="entry name" value="AAA"/>
    <property type="match status" value="1"/>
</dbReference>
<name>A0ABT1ZN71_9BURK</name>
<dbReference type="Gene3D" id="1.20.1560.10">
    <property type="entry name" value="ABC transporter type 1, transmembrane domain"/>
    <property type="match status" value="1"/>
</dbReference>
<dbReference type="Pfam" id="PF03412">
    <property type="entry name" value="Peptidase_C39"/>
    <property type="match status" value="1"/>
</dbReference>
<feature type="transmembrane region" description="Helical" evidence="8">
    <location>
        <begin position="422"/>
        <end position="439"/>
    </location>
</feature>
<dbReference type="RefSeq" id="WP_258815955.1">
    <property type="nucleotide sequence ID" value="NZ_JANUGW010000004.1"/>
</dbReference>
<dbReference type="Proteomes" id="UP001204151">
    <property type="component" value="Unassembled WGS sequence"/>
</dbReference>
<keyword evidence="4" id="KW-0547">Nucleotide-binding</keyword>
<dbReference type="InterPro" id="IPR017871">
    <property type="entry name" value="ABC_transporter-like_CS"/>
</dbReference>
<evidence type="ECO:0000256" key="4">
    <source>
        <dbReference type="ARBA" id="ARBA00022741"/>
    </source>
</evidence>
<dbReference type="InterPro" id="IPR005074">
    <property type="entry name" value="Peptidase_C39"/>
</dbReference>
<dbReference type="Pfam" id="PF00664">
    <property type="entry name" value="ABC_membrane"/>
    <property type="match status" value="1"/>
</dbReference>
<dbReference type="InterPro" id="IPR039421">
    <property type="entry name" value="Type_1_exporter"/>
</dbReference>
<comment type="subcellular location">
    <subcellularLocation>
        <location evidence="1">Cell membrane</location>
        <topology evidence="1">Multi-pass membrane protein</topology>
    </subcellularLocation>
</comment>
<dbReference type="CDD" id="cd02419">
    <property type="entry name" value="Peptidase_C39C"/>
    <property type="match status" value="1"/>
</dbReference>
<evidence type="ECO:0000259" key="9">
    <source>
        <dbReference type="PROSITE" id="PS50893"/>
    </source>
</evidence>
<protein>
    <submittedName>
        <fullName evidence="12">Peptidase domain-containing ABC transporter</fullName>
    </submittedName>
</protein>
<feature type="transmembrane region" description="Helical" evidence="8">
    <location>
        <begin position="217"/>
        <end position="236"/>
    </location>
</feature>
<gene>
    <name evidence="12" type="ORF">NX784_07075</name>
</gene>
<dbReference type="PROSITE" id="PS50929">
    <property type="entry name" value="ABC_TM1F"/>
    <property type="match status" value="1"/>
</dbReference>
<dbReference type="PANTHER" id="PTHR24221:SF606">
    <property type="entry name" value="COLICIN V SECRETION-PROCESSING ATP-BINDING PROTEIN"/>
    <property type="match status" value="1"/>
</dbReference>
<evidence type="ECO:0000259" key="10">
    <source>
        <dbReference type="PROSITE" id="PS50929"/>
    </source>
</evidence>
<feature type="domain" description="ABC transmembrane type-1" evidence="10">
    <location>
        <begin position="178"/>
        <end position="459"/>
    </location>
</feature>
<evidence type="ECO:0000256" key="2">
    <source>
        <dbReference type="ARBA" id="ARBA00022475"/>
    </source>
</evidence>
<dbReference type="InterPro" id="IPR027417">
    <property type="entry name" value="P-loop_NTPase"/>
</dbReference>
<feature type="domain" description="ABC transporter" evidence="9">
    <location>
        <begin position="496"/>
        <end position="726"/>
    </location>
</feature>
<reference evidence="12 13" key="1">
    <citation type="submission" date="2022-08" db="EMBL/GenBank/DDBJ databases">
        <title>Reclassification of Massilia species as members of the genera Telluria, Duganella, Pseudoduganella, Mokoshia gen. nov. and Zemynaea gen. nov. using orthogonal and non-orthogonal genome-based approaches.</title>
        <authorList>
            <person name="Bowman J.P."/>
        </authorList>
    </citation>
    <scope>NUCLEOTIDE SEQUENCE [LARGE SCALE GENOMIC DNA]</scope>
    <source>
        <strain evidence="12 13">JCM 31316</strain>
    </source>
</reference>
<dbReference type="PANTHER" id="PTHR24221">
    <property type="entry name" value="ATP-BINDING CASSETTE SUB-FAMILY B"/>
    <property type="match status" value="1"/>
</dbReference>
<dbReference type="EMBL" id="JANUGW010000004">
    <property type="protein sequence ID" value="MCS0581349.1"/>
    <property type="molecule type" value="Genomic_DNA"/>
</dbReference>
<organism evidence="12 13">
    <name type="scientific">Massilia pinisoli</name>
    <dbReference type="NCBI Taxonomy" id="1772194"/>
    <lineage>
        <taxon>Bacteria</taxon>
        <taxon>Pseudomonadati</taxon>
        <taxon>Pseudomonadota</taxon>
        <taxon>Betaproteobacteria</taxon>
        <taxon>Burkholderiales</taxon>
        <taxon>Oxalobacteraceae</taxon>
        <taxon>Telluria group</taxon>
        <taxon>Massilia</taxon>
    </lineage>
</organism>
<dbReference type="InterPro" id="IPR003593">
    <property type="entry name" value="AAA+_ATPase"/>
</dbReference>
<dbReference type="PROSITE" id="PS00211">
    <property type="entry name" value="ABC_TRANSPORTER_1"/>
    <property type="match status" value="1"/>
</dbReference>
<dbReference type="PROSITE" id="PS50893">
    <property type="entry name" value="ABC_TRANSPORTER_2"/>
    <property type="match status" value="1"/>
</dbReference>